<comment type="function">
    <text evidence="5">Catalyzes the specific phosphorylation of arginine residues in proteins.</text>
</comment>
<evidence type="ECO:0000256" key="6">
    <source>
        <dbReference type="PROSITE-ProRule" id="PRU00843"/>
    </source>
</evidence>
<feature type="binding site" evidence="5 6">
    <location>
        <begin position="17"/>
        <end position="21"/>
    </location>
    <ligand>
        <name>ATP</name>
        <dbReference type="ChEBI" id="CHEBI:30616"/>
    </ligand>
</feature>
<evidence type="ECO:0000256" key="1">
    <source>
        <dbReference type="ARBA" id="ARBA00022679"/>
    </source>
</evidence>
<comment type="caution">
    <text evidence="8">The sequence shown here is derived from an EMBL/GenBank/DDBJ whole genome shotgun (WGS) entry which is preliminary data.</text>
</comment>
<dbReference type="GO" id="GO:1990424">
    <property type="term" value="F:protein arginine kinase activity"/>
    <property type="evidence" value="ECO:0007669"/>
    <property type="project" value="UniProtKB-EC"/>
</dbReference>
<dbReference type="AlphaFoldDB" id="A0A8J7H9V4"/>
<dbReference type="Gene3D" id="3.30.590.10">
    <property type="entry name" value="Glutamine synthetase/guanido kinase, catalytic domain"/>
    <property type="match status" value="1"/>
</dbReference>
<keyword evidence="9" id="KW-1185">Reference proteome</keyword>
<dbReference type="GO" id="GO:0005524">
    <property type="term" value="F:ATP binding"/>
    <property type="evidence" value="ECO:0007669"/>
    <property type="project" value="UniProtKB-UniRule"/>
</dbReference>
<dbReference type="Pfam" id="PF00217">
    <property type="entry name" value="ATP-gua_Ptrans"/>
    <property type="match status" value="1"/>
</dbReference>
<proteinExistence type="inferred from homology"/>
<feature type="binding site" evidence="5 6">
    <location>
        <begin position="198"/>
        <end position="203"/>
    </location>
    <ligand>
        <name>ATP</name>
        <dbReference type="ChEBI" id="CHEBI:30616"/>
    </ligand>
</feature>
<organism evidence="8 9">
    <name type="scientific">Mobilitalea sibirica</name>
    <dbReference type="NCBI Taxonomy" id="1462919"/>
    <lineage>
        <taxon>Bacteria</taxon>
        <taxon>Bacillati</taxon>
        <taxon>Bacillota</taxon>
        <taxon>Clostridia</taxon>
        <taxon>Lachnospirales</taxon>
        <taxon>Lachnospiraceae</taxon>
        <taxon>Mobilitalea</taxon>
    </lineage>
</organism>
<accession>A0A8J7H9V4</accession>
<gene>
    <name evidence="5" type="primary">mcsB</name>
    <name evidence="8" type="ORF">I5677_00145</name>
</gene>
<dbReference type="GO" id="GO:0046314">
    <property type="term" value="P:phosphocreatine biosynthetic process"/>
    <property type="evidence" value="ECO:0007669"/>
    <property type="project" value="InterPro"/>
</dbReference>
<evidence type="ECO:0000256" key="5">
    <source>
        <dbReference type="HAMAP-Rule" id="MF_00602"/>
    </source>
</evidence>
<dbReference type="PROSITE" id="PS51510">
    <property type="entry name" value="PHOSPHAGEN_KINASE_C"/>
    <property type="match status" value="1"/>
</dbReference>
<feature type="binding site" evidence="6">
    <location>
        <begin position="167"/>
        <end position="171"/>
    </location>
    <ligand>
        <name>ATP</name>
        <dbReference type="ChEBI" id="CHEBI:30616"/>
    </ligand>
</feature>
<comment type="catalytic activity">
    <reaction evidence="5">
        <text>L-arginyl-[protein] + ATP = N(omega)-phospho-L-arginyl-[protein] + ADP + H(+)</text>
        <dbReference type="Rhea" id="RHEA:43384"/>
        <dbReference type="Rhea" id="RHEA-COMP:10532"/>
        <dbReference type="Rhea" id="RHEA-COMP:10533"/>
        <dbReference type="ChEBI" id="CHEBI:15378"/>
        <dbReference type="ChEBI" id="CHEBI:29965"/>
        <dbReference type="ChEBI" id="CHEBI:30616"/>
        <dbReference type="ChEBI" id="CHEBI:83226"/>
        <dbReference type="ChEBI" id="CHEBI:456216"/>
        <dbReference type="EC" id="2.7.14.1"/>
    </reaction>
</comment>
<feature type="binding site" evidence="5 6">
    <location>
        <position position="116"/>
    </location>
    <ligand>
        <name>ATP</name>
        <dbReference type="ChEBI" id="CHEBI:30616"/>
    </ligand>
</feature>
<dbReference type="CDD" id="cd07930">
    <property type="entry name" value="bacterial_phosphagen_kinase"/>
    <property type="match status" value="1"/>
</dbReference>
<protein>
    <recommendedName>
        <fullName evidence="5">Protein-arginine kinase</fullName>
        <ecNumber evidence="5">2.7.14.1</ecNumber>
    </recommendedName>
</protein>
<dbReference type="RefSeq" id="WP_197659532.1">
    <property type="nucleotide sequence ID" value="NZ_JAEAGR010000001.1"/>
</dbReference>
<dbReference type="HAMAP" id="MF_00602">
    <property type="entry name" value="Prot_Arg_kinase"/>
    <property type="match status" value="1"/>
</dbReference>
<dbReference type="InterPro" id="IPR022414">
    <property type="entry name" value="ATP-guanido_PTrfase_cat"/>
</dbReference>
<dbReference type="InterPro" id="IPR000749">
    <property type="entry name" value="ATP-guanido_PTrfase"/>
</dbReference>
<dbReference type="SUPFAM" id="SSF55931">
    <property type="entry name" value="Glutamine synthetase/guanido kinase"/>
    <property type="match status" value="1"/>
</dbReference>
<comment type="caution">
    <text evidence="5">Lacks conserved residue(s) required for the propagation of feature annotation.</text>
</comment>
<feature type="domain" description="Phosphagen kinase C-terminal" evidence="7">
    <location>
        <begin position="14"/>
        <end position="245"/>
    </location>
</feature>
<comment type="similarity">
    <text evidence="5 6">Belongs to the ATP:guanido phosphotransferase family.</text>
</comment>
<keyword evidence="4 5" id="KW-0067">ATP-binding</keyword>
<keyword evidence="1 5" id="KW-0808">Transferase</keyword>
<keyword evidence="2 5" id="KW-0547">Nucleotide-binding</keyword>
<reference evidence="8" key="1">
    <citation type="submission" date="2020-12" db="EMBL/GenBank/DDBJ databases">
        <title>M. sibirica DSM 26468T genome.</title>
        <authorList>
            <person name="Thieme N."/>
            <person name="Rettenmaier R."/>
            <person name="Zverlov V."/>
            <person name="Liebl W."/>
        </authorList>
    </citation>
    <scope>NUCLEOTIDE SEQUENCE</scope>
    <source>
        <strain evidence="8">DSM 26468</strain>
    </source>
</reference>
<dbReference type="InterPro" id="IPR023660">
    <property type="entry name" value="Arg_Kinase"/>
</dbReference>
<evidence type="ECO:0000256" key="3">
    <source>
        <dbReference type="ARBA" id="ARBA00022777"/>
    </source>
</evidence>
<feature type="binding site" evidence="5 6">
    <location>
        <position position="82"/>
    </location>
    <ligand>
        <name>ATP</name>
        <dbReference type="ChEBI" id="CHEBI:30616"/>
    </ligand>
</feature>
<dbReference type="NCBIfam" id="NF002194">
    <property type="entry name" value="PRK01059.1-4"/>
    <property type="match status" value="1"/>
</dbReference>
<dbReference type="Proteomes" id="UP000623269">
    <property type="component" value="Unassembled WGS sequence"/>
</dbReference>
<evidence type="ECO:0000256" key="2">
    <source>
        <dbReference type="ARBA" id="ARBA00022741"/>
    </source>
</evidence>
<dbReference type="GO" id="GO:0005615">
    <property type="term" value="C:extracellular space"/>
    <property type="evidence" value="ECO:0007669"/>
    <property type="project" value="TreeGrafter"/>
</dbReference>
<feature type="short sequence motif" description="RDXXRA motif of the pArg binding pocket involved in allosteric regulation" evidence="5">
    <location>
        <begin position="328"/>
        <end position="333"/>
    </location>
</feature>
<evidence type="ECO:0000256" key="4">
    <source>
        <dbReference type="ARBA" id="ARBA00022840"/>
    </source>
</evidence>
<dbReference type="GO" id="GO:0004111">
    <property type="term" value="F:creatine kinase activity"/>
    <property type="evidence" value="ECO:0007669"/>
    <property type="project" value="InterPro"/>
</dbReference>
<dbReference type="EMBL" id="JAEAGR010000001">
    <property type="protein sequence ID" value="MBH1939296.1"/>
    <property type="molecule type" value="Genomic_DNA"/>
</dbReference>
<evidence type="ECO:0000259" key="7">
    <source>
        <dbReference type="PROSITE" id="PS51510"/>
    </source>
</evidence>
<sequence length="344" mass="38963">MLKWYEQTAQDSDVVISSRVRLARNLANYSFSNKLKEEQAAELVKEVKTITSSLAEKANRKFYSCNISTLSEIDKSAMVERHIVSPLLAEKKQTTGLILSEDETISVMINEEDHVRIQAIVGGMNLEQAYEEADRIDDIAYEKLHFAFDEKYGYLTSCPTNAGTGMRASYMVFLPALSAARMIQKLIEEVGKYGVTIRGIYGEGTKSLGSIYQISNQKTLGNSEREIIDNLNRIVTQVIKQERKRREYMLSVNSDEIEDQVYRSYGILKFARQIASDDAMTLLSQLKFGADCGVIKFDREFNVHKLMMGVQPGSLQWTLGKNVGSTTRDQSRAEYIRKELPTII</sequence>
<keyword evidence="5" id="KW-0021">Allosteric enzyme</keyword>
<dbReference type="PANTHER" id="PTHR11547:SF38">
    <property type="entry name" value="ARGININE KINASE 1-RELATED"/>
    <property type="match status" value="1"/>
</dbReference>
<dbReference type="InterPro" id="IPR014746">
    <property type="entry name" value="Gln_synth/guanido_kin_cat_dom"/>
</dbReference>
<keyword evidence="3 5" id="KW-0418">Kinase</keyword>
<evidence type="ECO:0000313" key="9">
    <source>
        <dbReference type="Proteomes" id="UP000623269"/>
    </source>
</evidence>
<comment type="activity regulation">
    <text evidence="5">Appears to be allosterically activated by the binding of pArg-containing polypeptides to the pArg-binding pocket localized in the C-terminal domain of McsB.</text>
</comment>
<dbReference type="EC" id="2.7.14.1" evidence="5"/>
<dbReference type="PANTHER" id="PTHR11547">
    <property type="entry name" value="ARGININE OR CREATINE KINASE"/>
    <property type="match status" value="1"/>
</dbReference>
<name>A0A8J7H9V4_9FIRM</name>
<evidence type="ECO:0000313" key="8">
    <source>
        <dbReference type="EMBL" id="MBH1939296.1"/>
    </source>
</evidence>